<dbReference type="CDD" id="cd19165">
    <property type="entry name" value="HemeO"/>
    <property type="match status" value="1"/>
</dbReference>
<dbReference type="InterPro" id="IPR002051">
    <property type="entry name" value="Haem_Oase"/>
</dbReference>
<reference evidence="7 8" key="1">
    <citation type="submission" date="2019-07" db="EMBL/GenBank/DDBJ databases">
        <title>Whole genome shotgun sequence of Cellulomonas composti NBRC 100758.</title>
        <authorList>
            <person name="Hosoyama A."/>
            <person name="Uohara A."/>
            <person name="Ohji S."/>
            <person name="Ichikawa N."/>
        </authorList>
    </citation>
    <scope>NUCLEOTIDE SEQUENCE [LARGE SCALE GENOMIC DNA]</scope>
    <source>
        <strain evidence="7 8">NBRC 100758</strain>
    </source>
</reference>
<feature type="binding site" evidence="4">
    <location>
        <position position="30"/>
    </location>
    <ligand>
        <name>heme b</name>
        <dbReference type="ChEBI" id="CHEBI:60344"/>
    </ligand>
</feature>
<feature type="binding site" evidence="4">
    <location>
        <position position="144"/>
    </location>
    <ligand>
        <name>heme b</name>
        <dbReference type="ChEBI" id="CHEBI:60344"/>
    </ligand>
</feature>
<gene>
    <name evidence="7" type="ORF">CCO02nite_27190</name>
</gene>
<keyword evidence="1 4" id="KW-0349">Heme</keyword>
<keyword evidence="3 5" id="KW-0408">Iron</keyword>
<dbReference type="GO" id="GO:0020037">
    <property type="term" value="F:heme binding"/>
    <property type="evidence" value="ECO:0007669"/>
    <property type="project" value="TreeGrafter"/>
</dbReference>
<dbReference type="Proteomes" id="UP000321720">
    <property type="component" value="Unassembled WGS sequence"/>
</dbReference>
<dbReference type="GO" id="GO:0004392">
    <property type="term" value="F:heme oxygenase (decyclizing) activity"/>
    <property type="evidence" value="ECO:0007669"/>
    <property type="project" value="InterPro"/>
</dbReference>
<dbReference type="SUPFAM" id="SSF48613">
    <property type="entry name" value="Heme oxygenase-like"/>
    <property type="match status" value="1"/>
</dbReference>
<evidence type="ECO:0000256" key="1">
    <source>
        <dbReference type="ARBA" id="ARBA00022617"/>
    </source>
</evidence>
<dbReference type="AlphaFoldDB" id="A0A511JDI8"/>
<keyword evidence="2 5" id="KW-0479">Metal-binding</keyword>
<dbReference type="EMBL" id="BJWG01000013">
    <property type="protein sequence ID" value="GEL96061.1"/>
    <property type="molecule type" value="Genomic_DNA"/>
</dbReference>
<dbReference type="GO" id="GO:0046872">
    <property type="term" value="F:metal ion binding"/>
    <property type="evidence" value="ECO:0007669"/>
    <property type="project" value="UniProtKB-KW"/>
</dbReference>
<comment type="caution">
    <text evidence="7">The sequence shown here is derived from an EMBL/GenBank/DDBJ whole genome shotgun (WGS) entry which is preliminary data.</text>
</comment>
<feature type="binding site" evidence="4">
    <location>
        <position position="191"/>
    </location>
    <ligand>
        <name>heme b</name>
        <dbReference type="ChEBI" id="CHEBI:60344"/>
    </ligand>
</feature>
<dbReference type="PIRSF" id="PIRSF000343">
    <property type="entry name" value="Haem_Oase"/>
    <property type="match status" value="1"/>
</dbReference>
<evidence type="ECO:0000256" key="2">
    <source>
        <dbReference type="ARBA" id="ARBA00022723"/>
    </source>
</evidence>
<evidence type="ECO:0000256" key="3">
    <source>
        <dbReference type="ARBA" id="ARBA00023004"/>
    </source>
</evidence>
<dbReference type="GO" id="GO:0006788">
    <property type="term" value="P:heme oxidation"/>
    <property type="evidence" value="ECO:0007669"/>
    <property type="project" value="InterPro"/>
</dbReference>
<dbReference type="RefSeq" id="WP_371862517.1">
    <property type="nucleotide sequence ID" value="NZ_BJWG01000013.1"/>
</dbReference>
<organism evidence="7 8">
    <name type="scientific">Cellulomonas composti</name>
    <dbReference type="NCBI Taxonomy" id="266130"/>
    <lineage>
        <taxon>Bacteria</taxon>
        <taxon>Bacillati</taxon>
        <taxon>Actinomycetota</taxon>
        <taxon>Actinomycetes</taxon>
        <taxon>Micrococcales</taxon>
        <taxon>Cellulomonadaceae</taxon>
        <taxon>Cellulomonas</taxon>
    </lineage>
</organism>
<sequence>MTTISERPAPAPATQATAAASDVPLSLALREGTREQHGQAEGMAFVENLMAGRLGREAYTDLAVQQLSIYTALEEAGHRVRAAGGDHDLVFDELTRVPAIERDLEHLLGADWRDRVHFLPATRAYTERLVACGDDVSRYAAHAYTRYLGDLSGGQVVKRMVQRHYGLPAEAVSFYDFPEIHKLKPFKDVYRERLDALPLDADQRAAVVAEAQVAFSLNQAMFAELGAVHQG</sequence>
<dbReference type="GO" id="GO:0042167">
    <property type="term" value="P:heme catabolic process"/>
    <property type="evidence" value="ECO:0007669"/>
    <property type="project" value="TreeGrafter"/>
</dbReference>
<dbReference type="InterPro" id="IPR016084">
    <property type="entry name" value="Haem_Oase-like_multi-hlx"/>
</dbReference>
<evidence type="ECO:0000256" key="6">
    <source>
        <dbReference type="SAM" id="MobiDB-lite"/>
    </source>
</evidence>
<dbReference type="PANTHER" id="PTHR10720:SF0">
    <property type="entry name" value="HEME OXYGENASE"/>
    <property type="match status" value="1"/>
</dbReference>
<dbReference type="PRINTS" id="PR00088">
    <property type="entry name" value="HAEMOXYGNASE"/>
</dbReference>
<protein>
    <submittedName>
        <fullName evidence="7">Heme oxygenase</fullName>
    </submittedName>
</protein>
<feature type="binding site" description="axial binding residue" evidence="5">
    <location>
        <position position="37"/>
    </location>
    <ligand>
        <name>heme b</name>
        <dbReference type="ChEBI" id="CHEBI:60344"/>
    </ligand>
    <ligandPart>
        <name>Fe</name>
        <dbReference type="ChEBI" id="CHEBI:18248"/>
    </ligandPart>
</feature>
<accession>A0A511JDI8</accession>
<keyword evidence="8" id="KW-1185">Reference proteome</keyword>
<evidence type="ECO:0000256" key="5">
    <source>
        <dbReference type="PIRSR" id="PIRSR000343-2"/>
    </source>
</evidence>
<dbReference type="Pfam" id="PF01126">
    <property type="entry name" value="Heme_oxygenase"/>
    <property type="match status" value="1"/>
</dbReference>
<name>A0A511JDI8_9CELL</name>
<evidence type="ECO:0000256" key="4">
    <source>
        <dbReference type="PIRSR" id="PIRSR000343-1"/>
    </source>
</evidence>
<dbReference type="GO" id="GO:0006979">
    <property type="term" value="P:response to oxidative stress"/>
    <property type="evidence" value="ECO:0007669"/>
    <property type="project" value="TreeGrafter"/>
</dbReference>
<dbReference type="Gene3D" id="1.20.910.10">
    <property type="entry name" value="Heme oxygenase-like"/>
    <property type="match status" value="1"/>
</dbReference>
<feature type="region of interest" description="Disordered" evidence="6">
    <location>
        <begin position="1"/>
        <end position="22"/>
    </location>
</feature>
<evidence type="ECO:0000313" key="7">
    <source>
        <dbReference type="EMBL" id="GEL96061.1"/>
    </source>
</evidence>
<evidence type="ECO:0000313" key="8">
    <source>
        <dbReference type="Proteomes" id="UP000321720"/>
    </source>
</evidence>
<dbReference type="PANTHER" id="PTHR10720">
    <property type="entry name" value="HEME OXYGENASE"/>
    <property type="match status" value="1"/>
</dbReference>
<proteinExistence type="predicted"/>
<dbReference type="InterPro" id="IPR016053">
    <property type="entry name" value="Haem_Oase-like"/>
</dbReference>